<name>A0A7U2F708_PHANO</name>
<dbReference type="Proteomes" id="UP000663193">
    <property type="component" value="Chromosome 10"/>
</dbReference>
<organism evidence="1 2">
    <name type="scientific">Phaeosphaeria nodorum (strain SN15 / ATCC MYA-4574 / FGSC 10173)</name>
    <name type="common">Glume blotch fungus</name>
    <name type="synonym">Parastagonospora nodorum</name>
    <dbReference type="NCBI Taxonomy" id="321614"/>
    <lineage>
        <taxon>Eukaryota</taxon>
        <taxon>Fungi</taxon>
        <taxon>Dikarya</taxon>
        <taxon>Ascomycota</taxon>
        <taxon>Pezizomycotina</taxon>
        <taxon>Dothideomycetes</taxon>
        <taxon>Pleosporomycetidae</taxon>
        <taxon>Pleosporales</taxon>
        <taxon>Pleosporineae</taxon>
        <taxon>Phaeosphaeriaceae</taxon>
        <taxon>Parastagonospora</taxon>
    </lineage>
</organism>
<sequence length="63" mass="6907">MARLQTFVLYPLPSGSVLLSALDDSNLLFIFASGVCMCGRRAQRMYISRGCAVLFKEMGNTVS</sequence>
<gene>
    <name evidence="1" type="ORF">JI435_414270</name>
</gene>
<protein>
    <submittedName>
        <fullName evidence="1">Uncharacterized protein</fullName>
    </submittedName>
</protein>
<evidence type="ECO:0000313" key="1">
    <source>
        <dbReference type="EMBL" id="QRC99917.1"/>
    </source>
</evidence>
<proteinExistence type="predicted"/>
<reference evidence="2" key="1">
    <citation type="journal article" date="2021" name="BMC Genomics">
        <title>Chromosome-level genome assembly and manually-curated proteome of model necrotroph Parastagonospora nodorum Sn15 reveals a genome-wide trove of candidate effector homologs, and redundancy of virulence-related functions within an accessory chromosome.</title>
        <authorList>
            <person name="Bertazzoni S."/>
            <person name="Jones D.A.B."/>
            <person name="Phan H.T."/>
            <person name="Tan K.-C."/>
            <person name="Hane J.K."/>
        </authorList>
    </citation>
    <scope>NUCLEOTIDE SEQUENCE [LARGE SCALE GENOMIC DNA]</scope>
    <source>
        <strain evidence="2">SN15 / ATCC MYA-4574 / FGSC 10173)</strain>
    </source>
</reference>
<dbReference type="AlphaFoldDB" id="A0A7U2F708"/>
<evidence type="ECO:0000313" key="2">
    <source>
        <dbReference type="Proteomes" id="UP000663193"/>
    </source>
</evidence>
<accession>A0A7U2F708</accession>
<dbReference type="EMBL" id="CP069032">
    <property type="protein sequence ID" value="QRC99917.1"/>
    <property type="molecule type" value="Genomic_DNA"/>
</dbReference>
<dbReference type="VEuPathDB" id="FungiDB:JI435_414270"/>
<keyword evidence="2" id="KW-1185">Reference proteome</keyword>